<dbReference type="GO" id="GO:0032259">
    <property type="term" value="P:methylation"/>
    <property type="evidence" value="ECO:0007669"/>
    <property type="project" value="UniProtKB-KW"/>
</dbReference>
<feature type="compositionally biased region" description="Polar residues" evidence="5">
    <location>
        <begin position="599"/>
        <end position="608"/>
    </location>
</feature>
<dbReference type="InterPro" id="IPR029063">
    <property type="entry name" value="SAM-dependent_MTases_sf"/>
</dbReference>
<keyword evidence="3" id="KW-0949">S-adenosyl-L-methionine</keyword>
<evidence type="ECO:0000256" key="5">
    <source>
        <dbReference type="SAM" id="MobiDB-lite"/>
    </source>
</evidence>
<reference evidence="6 7" key="1">
    <citation type="submission" date="2017-06" db="EMBL/GenBank/DDBJ databases">
        <title>Ant-infecting Ophiocordyceps genomes reveal a high diversity of potential behavioral manipulation genes and a possible major role for enterotoxins.</title>
        <authorList>
            <person name="De Bekker C."/>
            <person name="Evans H.C."/>
            <person name="Brachmann A."/>
            <person name="Hughes D.P."/>
        </authorList>
    </citation>
    <scope>NUCLEOTIDE SEQUENCE [LARGE SCALE GENOMIC DNA]</scope>
    <source>
        <strain evidence="6 7">Map64</strain>
    </source>
</reference>
<dbReference type="OrthoDB" id="16079at2759"/>
<keyword evidence="4" id="KW-0694">RNA-binding</keyword>
<protein>
    <recommendedName>
        <fullName evidence="8">rRNA adenine N(6)-methyltransferase</fullName>
    </recommendedName>
</protein>
<dbReference type="GO" id="GO:0006391">
    <property type="term" value="P:transcription initiation at mitochondrial promoter"/>
    <property type="evidence" value="ECO:0007669"/>
    <property type="project" value="TreeGrafter"/>
</dbReference>
<keyword evidence="2" id="KW-0808">Transferase</keyword>
<evidence type="ECO:0008006" key="8">
    <source>
        <dbReference type="Google" id="ProtNLM"/>
    </source>
</evidence>
<gene>
    <name evidence="6" type="ORF">CDD81_7601</name>
</gene>
<evidence type="ECO:0000313" key="7">
    <source>
        <dbReference type="Proteomes" id="UP000226192"/>
    </source>
</evidence>
<comment type="caution">
    <text evidence="6">The sequence shown here is derived from an EMBL/GenBank/DDBJ whole genome shotgun (WGS) entry which is preliminary data.</text>
</comment>
<dbReference type="SUPFAM" id="SSF53335">
    <property type="entry name" value="S-adenosyl-L-methionine-dependent methyltransferases"/>
    <property type="match status" value="1"/>
</dbReference>
<dbReference type="EMBL" id="NJET01000083">
    <property type="protein sequence ID" value="PHH62045.1"/>
    <property type="molecule type" value="Genomic_DNA"/>
</dbReference>
<proteinExistence type="predicted"/>
<dbReference type="GO" id="GO:0034246">
    <property type="term" value="F:mitochondrial transcription factor activity"/>
    <property type="evidence" value="ECO:0007669"/>
    <property type="project" value="TreeGrafter"/>
</dbReference>
<dbReference type="Proteomes" id="UP000226192">
    <property type="component" value="Unassembled WGS sequence"/>
</dbReference>
<organism evidence="6 7">
    <name type="scientific">Ophiocordyceps australis</name>
    <dbReference type="NCBI Taxonomy" id="1399860"/>
    <lineage>
        <taxon>Eukaryota</taxon>
        <taxon>Fungi</taxon>
        <taxon>Dikarya</taxon>
        <taxon>Ascomycota</taxon>
        <taxon>Pezizomycotina</taxon>
        <taxon>Sordariomycetes</taxon>
        <taxon>Hypocreomycetidae</taxon>
        <taxon>Hypocreales</taxon>
        <taxon>Ophiocordycipitaceae</taxon>
        <taxon>Ophiocordyceps</taxon>
    </lineage>
</organism>
<dbReference type="PANTHER" id="PTHR11727:SF17">
    <property type="entry name" value="DIMETHYLADENOSINE TRANSFERASE 1, MITOCHONDRIAL"/>
    <property type="match status" value="1"/>
</dbReference>
<dbReference type="GO" id="GO:0003723">
    <property type="term" value="F:RNA binding"/>
    <property type="evidence" value="ECO:0007669"/>
    <property type="project" value="UniProtKB-KW"/>
</dbReference>
<keyword evidence="7" id="KW-1185">Reference proteome</keyword>
<dbReference type="Gene3D" id="3.40.50.150">
    <property type="entry name" value="Vaccinia Virus protein VP39"/>
    <property type="match status" value="1"/>
</dbReference>
<evidence type="ECO:0000256" key="2">
    <source>
        <dbReference type="ARBA" id="ARBA00022679"/>
    </source>
</evidence>
<dbReference type="GO" id="GO:0008168">
    <property type="term" value="F:methyltransferase activity"/>
    <property type="evidence" value="ECO:0007669"/>
    <property type="project" value="UniProtKB-KW"/>
</dbReference>
<keyword evidence="1" id="KW-0489">Methyltransferase</keyword>
<evidence type="ECO:0000313" key="6">
    <source>
        <dbReference type="EMBL" id="PHH62045.1"/>
    </source>
</evidence>
<evidence type="ECO:0000256" key="4">
    <source>
        <dbReference type="ARBA" id="ARBA00022884"/>
    </source>
</evidence>
<accession>A0A2C5XXR5</accession>
<feature type="region of interest" description="Disordered" evidence="5">
    <location>
        <begin position="588"/>
        <end position="608"/>
    </location>
</feature>
<dbReference type="PANTHER" id="PTHR11727">
    <property type="entry name" value="DIMETHYLADENOSINE TRANSFERASE"/>
    <property type="match status" value="1"/>
</dbReference>
<sequence length="608" mass="70053">MLSLYNGFARLPRAALRVVRRGQSRAYVHIPKQSLISETAQQLHDGDYWQTKGSGRTRKEAITRDRTRVNIVSQELCDDVIKYIGPSLERHHGCDLVDLNPGAGLWSRTLHKFLQPRRHIMMDIDGEAYTPFLKDLLVKDNVTMVYRSGIIWKDLIDTLRENLPHLEAQRRETGHGAVPQRNDTLLMTGNLAMFPKRPFLGFDNISVMVLHQLVASIRTSHLFQRYGLVRMLLWTNDVDKRRLLPRTVIRRRRTAFDGEISCEWVHEVAGLDSVNEMRTALRDEWINIESACSTVARMQKRNIVMPSHRRSHSYKNVMAQQDLIGKKLAGSHAPKLLRPYKAEFEQLRAQAGLQRGKEALPSDANSQDKRAENLRKRASFEEREAQVYLSLLQRLEQIGQMATDAPRDFLHFNGEWNADIDSLSKNRLAEFYLLRDNYRLFRQKQSVLMWDRRLMEPLSVNETEFFPNAPLTLLDIQPKAMRPIFRDMGPGTTRSGDMGDLILRYWLSNPVLPVRHAMNNIWAGFGDLLGNCSSIFDPNQGGSPVTRHGALAVRTINERQWADLLQSFTTWSFCPTYSQLVHRLFEDTVEESEEEDNTRSGASTYSEI</sequence>
<dbReference type="AlphaFoldDB" id="A0A2C5XXR5"/>
<dbReference type="InterPro" id="IPR001737">
    <property type="entry name" value="KsgA/Erm"/>
</dbReference>
<evidence type="ECO:0000256" key="1">
    <source>
        <dbReference type="ARBA" id="ARBA00022603"/>
    </source>
</evidence>
<dbReference type="GO" id="GO:0005759">
    <property type="term" value="C:mitochondrial matrix"/>
    <property type="evidence" value="ECO:0007669"/>
    <property type="project" value="TreeGrafter"/>
</dbReference>
<name>A0A2C5XXR5_9HYPO</name>
<evidence type="ECO:0000256" key="3">
    <source>
        <dbReference type="ARBA" id="ARBA00022691"/>
    </source>
</evidence>
<dbReference type="GO" id="GO:0034245">
    <property type="term" value="C:mitochondrial DNA-directed RNA polymerase complex"/>
    <property type="evidence" value="ECO:0007669"/>
    <property type="project" value="TreeGrafter"/>
</dbReference>